<name>A0A542ZCG4_9ACTN</name>
<dbReference type="EMBL" id="VFOR01000002">
    <property type="protein sequence ID" value="TQL57940.1"/>
    <property type="molecule type" value="Genomic_DNA"/>
</dbReference>
<accession>A0A542ZCG4</accession>
<evidence type="ECO:0000313" key="1">
    <source>
        <dbReference type="EMBL" id="TQL57940.1"/>
    </source>
</evidence>
<reference evidence="1 2" key="1">
    <citation type="submission" date="2019-06" db="EMBL/GenBank/DDBJ databases">
        <title>Sequencing the genomes of 1000 actinobacteria strains.</title>
        <authorList>
            <person name="Klenk H.-P."/>
        </authorList>
    </citation>
    <scope>NUCLEOTIDE SEQUENCE [LARGE SCALE GENOMIC DNA]</scope>
    <source>
        <strain evidence="1 2">DSM 8251</strain>
    </source>
</reference>
<dbReference type="Proteomes" id="UP000316196">
    <property type="component" value="Unassembled WGS sequence"/>
</dbReference>
<keyword evidence="2" id="KW-1185">Reference proteome</keyword>
<evidence type="ECO:0000313" key="2">
    <source>
        <dbReference type="Proteomes" id="UP000316196"/>
    </source>
</evidence>
<comment type="caution">
    <text evidence="1">The sequence shown here is derived from an EMBL/GenBank/DDBJ whole genome shotgun (WGS) entry which is preliminary data.</text>
</comment>
<gene>
    <name evidence="1" type="ORF">FB460_1788</name>
</gene>
<proteinExistence type="predicted"/>
<dbReference type="AlphaFoldDB" id="A0A542ZCG4"/>
<sequence length="300" mass="32741">MVTSLFLPRRTFLGASIALGITAATGCSVVSPTPDWGTLLPHLQEKIESGLVIKISADAKRVDVVDEEHTLHTWRNGSWSEGKASGDDLPSLQPFELTTFDLGNIEALLAEHGGASLVARQENTYLQPVLTVAKGDGPNNRVNFIKGMQQVPRLDYVKPEDVDLAVRSLAKAASVAPVSISLAAQNATQDAVFFFGVREKRPIYLFRRPDMPVQWVGREPGQKFDDLKSFDLNAITPGSLAHAMNQLRERGKNGILKDPAATWYALKGRPSLGVECNWEGMPRTALADDDGNLPPDFLKN</sequence>
<evidence type="ECO:0008006" key="3">
    <source>
        <dbReference type="Google" id="ProtNLM"/>
    </source>
</evidence>
<protein>
    <recommendedName>
        <fullName evidence="3">DUF4340 domain-containing protein</fullName>
    </recommendedName>
</protein>
<organism evidence="1 2">
    <name type="scientific">Propioniferax innocua</name>
    <dbReference type="NCBI Taxonomy" id="1753"/>
    <lineage>
        <taxon>Bacteria</taxon>
        <taxon>Bacillati</taxon>
        <taxon>Actinomycetota</taxon>
        <taxon>Actinomycetes</taxon>
        <taxon>Propionibacteriales</taxon>
        <taxon>Propionibacteriaceae</taxon>
        <taxon>Propioniferax</taxon>
    </lineage>
</organism>